<feature type="compositionally biased region" description="Polar residues" evidence="1">
    <location>
        <begin position="1"/>
        <end position="14"/>
    </location>
</feature>
<feature type="compositionally biased region" description="Polar residues" evidence="1">
    <location>
        <begin position="185"/>
        <end position="196"/>
    </location>
</feature>
<evidence type="ECO:0000256" key="1">
    <source>
        <dbReference type="SAM" id="MobiDB-lite"/>
    </source>
</evidence>
<dbReference type="Proteomes" id="UP001498398">
    <property type="component" value="Unassembled WGS sequence"/>
</dbReference>
<sequence length="301" mass="32696">MDLFNQPQTTSASTEPVPGSGLDTTSPHLGYPGVSYIPTFTQPTPVRSPTAAPPLVPGQHLTTWDYLREGSYINSTPSQLHSPLPTPYSLSSDLVSLTSYHSSPNTTSSPASPYIPFLDPNPSVQYNFSTSYTPPPPRAPHLNDDPVDEIRLHVSPSSSYSSVHGSQRQRTHSVHSVSLPHVSEQDVTGSYGQHSSLGLTPPVLPSSLGLYTSPHSQEHSVHTHSQHPPQHSAYVTMVTDSSSSTSHHYGGMMYGGAVPSNFGSCVWDDALKSFHTGTFFGTCIWFKCVFAQSYPWFYSFS</sequence>
<protein>
    <submittedName>
        <fullName evidence="2">Uncharacterized protein</fullName>
    </submittedName>
</protein>
<comment type="caution">
    <text evidence="2">The sequence shown here is derived from an EMBL/GenBank/DDBJ whole genome shotgun (WGS) entry which is preliminary data.</text>
</comment>
<dbReference type="EMBL" id="JBANRG010000145">
    <property type="protein sequence ID" value="KAK7433666.1"/>
    <property type="molecule type" value="Genomic_DNA"/>
</dbReference>
<name>A0ABR1IIN7_9AGAR</name>
<feature type="compositionally biased region" description="Basic and acidic residues" evidence="1">
    <location>
        <begin position="141"/>
        <end position="152"/>
    </location>
</feature>
<feature type="compositionally biased region" description="Low complexity" evidence="1">
    <location>
        <begin position="155"/>
        <end position="166"/>
    </location>
</feature>
<accession>A0ABR1IIN7</accession>
<reference evidence="2 3" key="1">
    <citation type="submission" date="2024-01" db="EMBL/GenBank/DDBJ databases">
        <title>A draft genome for the cacao thread blight pathogen Marasmiellus scandens.</title>
        <authorList>
            <person name="Baruah I.K."/>
            <person name="Leung J."/>
            <person name="Bukari Y."/>
            <person name="Amoako-Attah I."/>
            <person name="Meinhardt L.W."/>
            <person name="Bailey B.A."/>
            <person name="Cohen S.P."/>
        </authorList>
    </citation>
    <scope>NUCLEOTIDE SEQUENCE [LARGE SCALE GENOMIC DNA]</scope>
    <source>
        <strain evidence="2 3">GH-19</strain>
    </source>
</reference>
<feature type="region of interest" description="Disordered" evidence="1">
    <location>
        <begin position="1"/>
        <end position="54"/>
    </location>
</feature>
<evidence type="ECO:0000313" key="2">
    <source>
        <dbReference type="EMBL" id="KAK7433666.1"/>
    </source>
</evidence>
<feature type="compositionally biased region" description="Polar residues" evidence="1">
    <location>
        <begin position="38"/>
        <end position="47"/>
    </location>
</feature>
<organism evidence="2 3">
    <name type="scientific">Marasmiellus scandens</name>
    <dbReference type="NCBI Taxonomy" id="2682957"/>
    <lineage>
        <taxon>Eukaryota</taxon>
        <taxon>Fungi</taxon>
        <taxon>Dikarya</taxon>
        <taxon>Basidiomycota</taxon>
        <taxon>Agaricomycotina</taxon>
        <taxon>Agaricomycetes</taxon>
        <taxon>Agaricomycetidae</taxon>
        <taxon>Agaricales</taxon>
        <taxon>Marasmiineae</taxon>
        <taxon>Omphalotaceae</taxon>
        <taxon>Marasmiellus</taxon>
    </lineage>
</organism>
<feature type="region of interest" description="Disordered" evidence="1">
    <location>
        <begin position="126"/>
        <end position="196"/>
    </location>
</feature>
<keyword evidence="3" id="KW-1185">Reference proteome</keyword>
<evidence type="ECO:0000313" key="3">
    <source>
        <dbReference type="Proteomes" id="UP001498398"/>
    </source>
</evidence>
<proteinExistence type="predicted"/>
<gene>
    <name evidence="2" type="ORF">VKT23_020641</name>
</gene>